<dbReference type="Gene3D" id="3.50.50.60">
    <property type="entry name" value="FAD/NAD(P)-binding domain"/>
    <property type="match status" value="1"/>
</dbReference>
<dbReference type="Gene3D" id="3.20.20.60">
    <property type="entry name" value="Phosphoenolpyruvate-binding domains"/>
    <property type="match status" value="1"/>
</dbReference>
<proteinExistence type="predicted"/>
<name>A0ABN2PIT7_9MICC</name>
<dbReference type="InterPro" id="IPR002938">
    <property type="entry name" value="FAD-bd"/>
</dbReference>
<dbReference type="InterPro" id="IPR040442">
    <property type="entry name" value="Pyrv_kinase-like_dom_sf"/>
</dbReference>
<dbReference type="PANTHER" id="PTHR43476:SF3">
    <property type="entry name" value="FAD-BINDING MONOOXYGENASE"/>
    <property type="match status" value="1"/>
</dbReference>
<dbReference type="SUPFAM" id="SSF51621">
    <property type="entry name" value="Phosphoenolpyruvate/pyruvate domain"/>
    <property type="match status" value="1"/>
</dbReference>
<dbReference type="InterPro" id="IPR015813">
    <property type="entry name" value="Pyrv/PenolPyrv_kinase-like_dom"/>
</dbReference>
<feature type="domain" description="FAD-binding" evidence="2">
    <location>
        <begin position="15"/>
        <end position="353"/>
    </location>
</feature>
<accession>A0ABN2PIT7</accession>
<evidence type="ECO:0000313" key="3">
    <source>
        <dbReference type="EMBL" id="GAA1922986.1"/>
    </source>
</evidence>
<evidence type="ECO:0000313" key="4">
    <source>
        <dbReference type="Proteomes" id="UP001500784"/>
    </source>
</evidence>
<dbReference type="InterPro" id="IPR039556">
    <property type="entry name" value="ICL/PEPM"/>
</dbReference>
<protein>
    <recommendedName>
        <fullName evidence="2">FAD-binding domain-containing protein</fullName>
    </recommendedName>
</protein>
<dbReference type="CDD" id="cd00377">
    <property type="entry name" value="ICL_PEPM"/>
    <property type="match status" value="1"/>
</dbReference>
<dbReference type="SUPFAM" id="SSF51905">
    <property type="entry name" value="FAD/NAD(P)-binding domain"/>
    <property type="match status" value="1"/>
</dbReference>
<dbReference type="PANTHER" id="PTHR43476">
    <property type="entry name" value="3-(3-HYDROXY-PHENYL)PROPIONATE/3-HYDROXYCINNAMIC ACID HYDROXYLASE"/>
    <property type="match status" value="1"/>
</dbReference>
<reference evidence="3 4" key="1">
    <citation type="journal article" date="2019" name="Int. J. Syst. Evol. Microbiol.">
        <title>The Global Catalogue of Microorganisms (GCM) 10K type strain sequencing project: providing services to taxonomists for standard genome sequencing and annotation.</title>
        <authorList>
            <consortium name="The Broad Institute Genomics Platform"/>
            <consortium name="The Broad Institute Genome Sequencing Center for Infectious Disease"/>
            <person name="Wu L."/>
            <person name="Ma J."/>
        </authorList>
    </citation>
    <scope>NUCLEOTIDE SEQUENCE [LARGE SCALE GENOMIC DNA]</scope>
    <source>
        <strain evidence="3 4">JCM 13316</strain>
    </source>
</reference>
<dbReference type="Pfam" id="PF01494">
    <property type="entry name" value="FAD_binding_3"/>
    <property type="match status" value="1"/>
</dbReference>
<dbReference type="Proteomes" id="UP001500784">
    <property type="component" value="Unassembled WGS sequence"/>
</dbReference>
<dbReference type="InterPro" id="IPR036188">
    <property type="entry name" value="FAD/NAD-bd_sf"/>
</dbReference>
<dbReference type="InterPro" id="IPR050631">
    <property type="entry name" value="PheA/TfdB_FAD_monoxygenase"/>
</dbReference>
<dbReference type="Gene3D" id="3.30.70.2450">
    <property type="match status" value="1"/>
</dbReference>
<dbReference type="EMBL" id="BAAALV010000007">
    <property type="protein sequence ID" value="GAA1922986.1"/>
    <property type="molecule type" value="Genomic_DNA"/>
</dbReference>
<keyword evidence="4" id="KW-1185">Reference proteome</keyword>
<keyword evidence="1" id="KW-0560">Oxidoreductase</keyword>
<comment type="caution">
    <text evidence="3">The sequence shown here is derived from an EMBL/GenBank/DDBJ whole genome shotgun (WGS) entry which is preliminary data.</text>
</comment>
<dbReference type="Pfam" id="PF13714">
    <property type="entry name" value="PEP_mutase"/>
    <property type="match status" value="1"/>
</dbReference>
<dbReference type="RefSeq" id="WP_152228511.1">
    <property type="nucleotide sequence ID" value="NZ_BAAALV010000007.1"/>
</dbReference>
<evidence type="ECO:0000259" key="2">
    <source>
        <dbReference type="Pfam" id="PF01494"/>
    </source>
</evidence>
<gene>
    <name evidence="3" type="ORF">GCM10009688_30100</name>
</gene>
<dbReference type="PRINTS" id="PR00420">
    <property type="entry name" value="RNGMNOXGNASE"/>
</dbReference>
<evidence type="ECO:0000256" key="1">
    <source>
        <dbReference type="ARBA" id="ARBA00023002"/>
    </source>
</evidence>
<organism evidence="3 4">
    <name type="scientific">Arthrobacter gandavensis</name>
    <dbReference type="NCBI Taxonomy" id="169960"/>
    <lineage>
        <taxon>Bacteria</taxon>
        <taxon>Bacillati</taxon>
        <taxon>Actinomycetota</taxon>
        <taxon>Actinomycetes</taxon>
        <taxon>Micrococcales</taxon>
        <taxon>Micrococcaceae</taxon>
        <taxon>Arthrobacter</taxon>
    </lineage>
</organism>
<sequence>MKSTFSPDGQAGTHVKVLVAGMGPTGMVAALALAQRGIPVTVLEAGAELAEESRASTFHPPSLEMLDDLGILAEVEALGLPAPRFQYRDKAGAILADLKLEALSEDTRFPYRLQCEQNRLTEVILAKLADYPHVNLRFSAPVQRVEMGTANARVFLDGDGREPSYTADWLIAADGARSRIRKSLGIAFEGLTLPERFLVASTTHELAREFDDLALVAYLSDPSDWGVLLRTPRHWRVLMPIDEGTSDAEALDPATIERRIQNVAPKDGAYPLDHANIYVVQQRVAATMAAGRVLLAGDSAHVNNPLGGMGMNSGIHDAVAAARTVAAALDGADAELAAKAYDDARRSTAVNFLQKNTIQNYKELQETDTAARHERTVKLGRIAADRELSRSYLLNSSMLSAVSRSNDLLEGGLRAARSAAGPAGRRLWAALSAGTVVAPGAYDALSAALVRNAGFGACLVSGAAAAAAGLGCQDQGFVGRTDMLAQLEPVAAASGLPVIADGDGGYGDARHAAHTTAAYERAGAAAITIEDQVQPKAPSGAPAVLPPEEAAAKIAAAVAARQEMLVIARTDAYAAEGFPGVLQRARAYAAAGADLIFPEGQLSLPELAALHRATGKRLVLNRSEAREPAPGALEDLSAAGVGLIIYPVTGLLAAGSALHAAYESLAEQAWPVSTEQLGWTSLNTLLASGAAAGARKN</sequence>